<dbReference type="PANTHER" id="PTHR42781">
    <property type="entry name" value="SPERMIDINE/PUTRESCINE IMPORT ATP-BINDING PROTEIN POTA"/>
    <property type="match status" value="1"/>
</dbReference>
<dbReference type="STRING" id="861298.SAMN04488136_1075"/>
<dbReference type="OrthoDB" id="9802264at2"/>
<dbReference type="Gene3D" id="2.40.50.100">
    <property type="match status" value="1"/>
</dbReference>
<accession>A0A1G7Z5H6</accession>
<proteinExistence type="predicted"/>
<dbReference type="GO" id="GO:0140359">
    <property type="term" value="F:ABC-type transporter activity"/>
    <property type="evidence" value="ECO:0007669"/>
    <property type="project" value="UniProtKB-ARBA"/>
</dbReference>
<reference evidence="7 8" key="1">
    <citation type="submission" date="2016-10" db="EMBL/GenBank/DDBJ databases">
        <authorList>
            <person name="de Groot N.N."/>
        </authorList>
    </citation>
    <scope>NUCLEOTIDE SEQUENCE [LARGE SCALE GENOMIC DNA]</scope>
    <source>
        <strain evidence="7 8">CGMCC 1.10228</strain>
    </source>
</reference>
<keyword evidence="8" id="KW-1185">Reference proteome</keyword>
<keyword evidence="3" id="KW-0547">Nucleotide-binding</keyword>
<dbReference type="SUPFAM" id="SSF50331">
    <property type="entry name" value="MOP-like"/>
    <property type="match status" value="1"/>
</dbReference>
<dbReference type="PROSITE" id="PS00211">
    <property type="entry name" value="ABC_TRANSPORTER_1"/>
    <property type="match status" value="1"/>
</dbReference>
<evidence type="ECO:0000256" key="5">
    <source>
        <dbReference type="ARBA" id="ARBA00023136"/>
    </source>
</evidence>
<evidence type="ECO:0000256" key="1">
    <source>
        <dbReference type="ARBA" id="ARBA00022448"/>
    </source>
</evidence>
<dbReference type="EMBL" id="FNDD01000007">
    <property type="protein sequence ID" value="SDH03877.1"/>
    <property type="molecule type" value="Genomic_DNA"/>
</dbReference>
<evidence type="ECO:0000313" key="8">
    <source>
        <dbReference type="Proteomes" id="UP000198854"/>
    </source>
</evidence>
<dbReference type="Pfam" id="PF08402">
    <property type="entry name" value="TOBE_2"/>
    <property type="match status" value="1"/>
</dbReference>
<organism evidence="7 8">
    <name type="scientific">Vibrio xiamenensis</name>
    <dbReference type="NCBI Taxonomy" id="861298"/>
    <lineage>
        <taxon>Bacteria</taxon>
        <taxon>Pseudomonadati</taxon>
        <taxon>Pseudomonadota</taxon>
        <taxon>Gammaproteobacteria</taxon>
        <taxon>Vibrionales</taxon>
        <taxon>Vibrionaceae</taxon>
        <taxon>Vibrio</taxon>
    </lineage>
</organism>
<evidence type="ECO:0000256" key="3">
    <source>
        <dbReference type="ARBA" id="ARBA00022741"/>
    </source>
</evidence>
<dbReference type="InterPro" id="IPR017871">
    <property type="entry name" value="ABC_transporter-like_CS"/>
</dbReference>
<dbReference type="GO" id="GO:0005524">
    <property type="term" value="F:ATP binding"/>
    <property type="evidence" value="ECO:0007669"/>
    <property type="project" value="UniProtKB-KW"/>
</dbReference>
<sequence length="355" mass="39201">MFYGLELNSLRKSYSGTEVVKNVSLKVPQGEFVCFLGPSGCGKTTLLRMIAGLEETTSGSISYNSKEITKTPVHQRNFAMVFQSLALYPHMNVANNISYSLKLRGVLPSERKQKAEQLLELIQLPNIGERSVDELSGGQRQRVAIARALAQEPLIFLMDEPLSALDAQLRDHMQVELRQLQQKLKITTIFVTHDQREAMSIADTIVVMGDGVIQQVGSPQEVYRRPANRFVASFIGQSNLFSASVLGRNELELFGRGVTHREIPESLVVGEACTLLVRPEHIELCEPGQGWPATVEFIRDMGSSLELRLRHQSGMEIIATTSSVDKALQLGDLVGFGFDAQHSVVLESEEAAYGG</sequence>
<feature type="domain" description="ABC transporter" evidence="6">
    <location>
        <begin position="5"/>
        <end position="235"/>
    </location>
</feature>
<dbReference type="AlphaFoldDB" id="A0A1G7Z5H6"/>
<dbReference type="Proteomes" id="UP000198854">
    <property type="component" value="Unassembled WGS sequence"/>
</dbReference>
<evidence type="ECO:0000256" key="2">
    <source>
        <dbReference type="ARBA" id="ARBA00022475"/>
    </source>
</evidence>
<dbReference type="FunFam" id="3.40.50.300:FF:000042">
    <property type="entry name" value="Maltose/maltodextrin ABC transporter, ATP-binding protein"/>
    <property type="match status" value="1"/>
</dbReference>
<dbReference type="GO" id="GO:0016887">
    <property type="term" value="F:ATP hydrolysis activity"/>
    <property type="evidence" value="ECO:0007669"/>
    <property type="project" value="InterPro"/>
</dbReference>
<dbReference type="RefSeq" id="WP_093271658.1">
    <property type="nucleotide sequence ID" value="NZ_FNDD01000007.1"/>
</dbReference>
<dbReference type="InterPro" id="IPR027417">
    <property type="entry name" value="P-loop_NTPase"/>
</dbReference>
<dbReference type="InterPro" id="IPR003439">
    <property type="entry name" value="ABC_transporter-like_ATP-bd"/>
</dbReference>
<dbReference type="InterPro" id="IPR003593">
    <property type="entry name" value="AAA+_ATPase"/>
</dbReference>
<dbReference type="InterPro" id="IPR008995">
    <property type="entry name" value="Mo/tungstate-bd_C_term_dom"/>
</dbReference>
<dbReference type="GO" id="GO:0043190">
    <property type="term" value="C:ATP-binding cassette (ABC) transporter complex"/>
    <property type="evidence" value="ECO:0007669"/>
    <property type="project" value="InterPro"/>
</dbReference>
<dbReference type="SMART" id="SM00382">
    <property type="entry name" value="AAA"/>
    <property type="match status" value="1"/>
</dbReference>
<keyword evidence="5" id="KW-0472">Membrane</keyword>
<evidence type="ECO:0000259" key="6">
    <source>
        <dbReference type="PROSITE" id="PS50893"/>
    </source>
</evidence>
<dbReference type="InterPro" id="IPR013611">
    <property type="entry name" value="Transp-assoc_OB_typ2"/>
</dbReference>
<keyword evidence="2" id="KW-1003">Cell membrane</keyword>
<dbReference type="Pfam" id="PF00005">
    <property type="entry name" value="ABC_tran"/>
    <property type="match status" value="1"/>
</dbReference>
<keyword evidence="1" id="KW-0813">Transport</keyword>
<keyword evidence="4 7" id="KW-0067">ATP-binding</keyword>
<dbReference type="PROSITE" id="PS50893">
    <property type="entry name" value="ABC_TRANSPORTER_2"/>
    <property type="match status" value="1"/>
</dbReference>
<evidence type="ECO:0000256" key="4">
    <source>
        <dbReference type="ARBA" id="ARBA00022840"/>
    </source>
</evidence>
<name>A0A1G7Z5H6_9VIBR</name>
<dbReference type="SUPFAM" id="SSF52540">
    <property type="entry name" value="P-loop containing nucleoside triphosphate hydrolases"/>
    <property type="match status" value="1"/>
</dbReference>
<dbReference type="Gene3D" id="3.40.50.300">
    <property type="entry name" value="P-loop containing nucleotide triphosphate hydrolases"/>
    <property type="match status" value="1"/>
</dbReference>
<gene>
    <name evidence="7" type="ORF">SAMN04488136_1075</name>
</gene>
<protein>
    <submittedName>
        <fullName evidence="7">Putative spermidine/putrescine transport system ATP-binding protein</fullName>
    </submittedName>
</protein>
<dbReference type="PANTHER" id="PTHR42781:SF4">
    <property type="entry name" value="SPERMIDINE_PUTRESCINE IMPORT ATP-BINDING PROTEIN POTA"/>
    <property type="match status" value="1"/>
</dbReference>
<evidence type="ECO:0000313" key="7">
    <source>
        <dbReference type="EMBL" id="SDH03877.1"/>
    </source>
</evidence>
<dbReference type="InterPro" id="IPR050093">
    <property type="entry name" value="ABC_SmlMolc_Importer"/>
</dbReference>